<dbReference type="KEGG" id="bde:BDP_0330"/>
<dbReference type="Proteomes" id="UP000008693">
    <property type="component" value="Chromosome"/>
</dbReference>
<reference evidence="1 2" key="1">
    <citation type="journal article" date="2009" name="PLoS Genet.">
        <title>The Bifidobacterium dentium Bd1 genome sequence reflects its genetic adaptation to the human oral cavity.</title>
        <authorList>
            <person name="Ventura M."/>
            <person name="Turroni F."/>
            <person name="Zomer A."/>
            <person name="Foroni E."/>
            <person name="Giubellini V."/>
            <person name="Bottacini F."/>
            <person name="Canchaya C."/>
            <person name="Claesson M.J."/>
            <person name="He F."/>
            <person name="Mantzourani M."/>
            <person name="Mulas L."/>
            <person name="Ferrarini A."/>
            <person name="Gao B."/>
            <person name="Delledonne M."/>
            <person name="Henrissat B."/>
            <person name="Coutinho P."/>
            <person name="Oggioni M."/>
            <person name="Gupta R.S."/>
            <person name="Zhang Z."/>
            <person name="Beighton D."/>
            <person name="Fitzgerald G.F."/>
            <person name="O'Toole P.W."/>
            <person name="van Sinderen D."/>
        </authorList>
    </citation>
    <scope>NUCLEOTIDE SEQUENCE [LARGE SCALE GENOMIC DNA]</scope>
    <source>
        <strain evidence="2">ATCC 27534 / DSM 20436 / JCM 1195 / Bd1</strain>
    </source>
</reference>
<dbReference type="HOGENOM" id="CLU_2785576_0_0_11"/>
<dbReference type="EMBL" id="CP001750">
    <property type="protein sequence ID" value="ADB09009.1"/>
    <property type="molecule type" value="Genomic_DNA"/>
</dbReference>
<gene>
    <name evidence="1" type="ordered locus">BDP_0330</name>
</gene>
<evidence type="ECO:0000313" key="1">
    <source>
        <dbReference type="EMBL" id="ADB09009.1"/>
    </source>
</evidence>
<keyword evidence="2" id="KW-1185">Reference proteome</keyword>
<protein>
    <submittedName>
        <fullName evidence="1">Uncharacterized protein</fullName>
    </submittedName>
</protein>
<proteinExistence type="predicted"/>
<evidence type="ECO:0000313" key="2">
    <source>
        <dbReference type="Proteomes" id="UP000008693"/>
    </source>
</evidence>
<sequence length="68" mass="7692">MSIISDFLPRDTITIRPLALLGVTPQMEPAEAGTRWCPSVGLFRRSVPSERRFGPESQDDARMMICKR</sequence>
<name>D2Q873_BIFDB</name>
<dbReference type="AlphaFoldDB" id="D2Q873"/>
<accession>D2Q873</accession>
<dbReference type="STRING" id="401473.BDP_0330"/>
<organism evidence="1 2">
    <name type="scientific">Bifidobacterium dentium (strain ATCC 27534 / DSM 20436 / JCM 1195 / Bd1)</name>
    <dbReference type="NCBI Taxonomy" id="401473"/>
    <lineage>
        <taxon>Bacteria</taxon>
        <taxon>Bacillati</taxon>
        <taxon>Actinomycetota</taxon>
        <taxon>Actinomycetes</taxon>
        <taxon>Bifidobacteriales</taxon>
        <taxon>Bifidobacteriaceae</taxon>
        <taxon>Bifidobacterium</taxon>
    </lineage>
</organism>